<evidence type="ECO:0000313" key="1">
    <source>
        <dbReference type="EMBL" id="NHN85776.1"/>
    </source>
</evidence>
<name>A0ABX0JTD8_9PROT</name>
<accession>A0ABX0JTD8</accession>
<keyword evidence="2" id="KW-1185">Reference proteome</keyword>
<evidence type="ECO:0000313" key="2">
    <source>
        <dbReference type="Proteomes" id="UP000635278"/>
    </source>
</evidence>
<sequence>MDDMATTFLSINYDGPALSGGEMAVEDLAPALLAMGKLFEEANRVINGDKSNLSVRVKAGFIKGSFEAELHLIQGWIEYARDILVGPNATALAALCAFLGISGKDVIGLFKLLKLSKGRQARKARVLEDGNVELEFPNDSGEPIKIVAPRETVQLFRDVKVRKAAALAVKPLEKDGIDTISVRDSSCDKASAIAVVNKDDLASFRPPENSDSLIISTPSTIAFSIVNLSFNEDGKWKLSDGQNLVWASIEDEDFIQAVDRNEVAFTKGDILLCDVIVQQWQTDSGLKTETRIVKVKEHRHPTSRQIDLPFG</sequence>
<organism evidence="1 2">
    <name type="scientific">Acetobacter musti</name>
    <dbReference type="NCBI Taxonomy" id="864732"/>
    <lineage>
        <taxon>Bacteria</taxon>
        <taxon>Pseudomonadati</taxon>
        <taxon>Pseudomonadota</taxon>
        <taxon>Alphaproteobacteria</taxon>
        <taxon>Acetobacterales</taxon>
        <taxon>Acetobacteraceae</taxon>
        <taxon>Acetobacter</taxon>
    </lineage>
</organism>
<protein>
    <submittedName>
        <fullName evidence="1">Uncharacterized protein</fullName>
    </submittedName>
</protein>
<proteinExistence type="predicted"/>
<dbReference type="RefSeq" id="WP_173584169.1">
    <property type="nucleotide sequence ID" value="NZ_WOTB01000020.1"/>
</dbReference>
<comment type="caution">
    <text evidence="1">The sequence shown here is derived from an EMBL/GenBank/DDBJ whole genome shotgun (WGS) entry which is preliminary data.</text>
</comment>
<dbReference type="Proteomes" id="UP000635278">
    <property type="component" value="Unassembled WGS sequence"/>
</dbReference>
<gene>
    <name evidence="1" type="ORF">GOB93_14155</name>
</gene>
<reference evidence="1 2" key="1">
    <citation type="journal article" date="2020" name="Int. J. Syst. Evol. Microbiol.">
        <title>Novel acetic acid bacteria from cider fermentations: Acetobacter conturbans sp. nov. and Acetobacter fallax sp. nov.</title>
        <authorList>
            <person name="Sombolestani A.S."/>
            <person name="Cleenwerck I."/>
            <person name="Cnockaert M."/>
            <person name="Borremans W."/>
            <person name="Wieme A.D."/>
            <person name="De Vuyst L."/>
            <person name="Vandamme P."/>
        </authorList>
    </citation>
    <scope>NUCLEOTIDE SEQUENCE [LARGE SCALE GENOMIC DNA]</scope>
    <source>
        <strain evidence="1 2">LMG 30640</strain>
    </source>
</reference>
<dbReference type="EMBL" id="WOTB01000020">
    <property type="protein sequence ID" value="NHN85776.1"/>
    <property type="molecule type" value="Genomic_DNA"/>
</dbReference>